<evidence type="ECO:0000313" key="1">
    <source>
        <dbReference type="Proteomes" id="UP000046393"/>
    </source>
</evidence>
<evidence type="ECO:0000313" key="2">
    <source>
        <dbReference type="WBParaSite" id="SMUV_0000874801-mRNA-1"/>
    </source>
</evidence>
<dbReference type="AlphaFoldDB" id="A0A0N5AV43"/>
<accession>A0A0N5AV43</accession>
<dbReference type="WBParaSite" id="SMUV_0000874801-mRNA-1">
    <property type="protein sequence ID" value="SMUV_0000874801-mRNA-1"/>
    <property type="gene ID" value="SMUV_0000874801"/>
</dbReference>
<name>A0A0N5AV43_9BILA</name>
<organism evidence="1 2">
    <name type="scientific">Syphacia muris</name>
    <dbReference type="NCBI Taxonomy" id="451379"/>
    <lineage>
        <taxon>Eukaryota</taxon>
        <taxon>Metazoa</taxon>
        <taxon>Ecdysozoa</taxon>
        <taxon>Nematoda</taxon>
        <taxon>Chromadorea</taxon>
        <taxon>Rhabditida</taxon>
        <taxon>Spirurina</taxon>
        <taxon>Oxyuridomorpha</taxon>
        <taxon>Oxyuroidea</taxon>
        <taxon>Oxyuridae</taxon>
        <taxon>Syphacia</taxon>
    </lineage>
</organism>
<keyword evidence="1" id="KW-1185">Reference proteome</keyword>
<proteinExistence type="predicted"/>
<sequence length="65" mass="7519">MYGKAVVIKDALHHLMPLQQSEESMKEEKQQLTCELNGIVKNEGEQLQLGRCINCKCQQKYLIKQ</sequence>
<dbReference type="Proteomes" id="UP000046393">
    <property type="component" value="Unplaced"/>
</dbReference>
<protein>
    <submittedName>
        <fullName evidence="2">Uncharacterized protein</fullName>
    </submittedName>
</protein>
<reference evidence="2" key="1">
    <citation type="submission" date="2017-02" db="UniProtKB">
        <authorList>
            <consortium name="WormBaseParasite"/>
        </authorList>
    </citation>
    <scope>IDENTIFICATION</scope>
</reference>